<dbReference type="STRING" id="313628.LNTAR_12586"/>
<evidence type="ECO:0000313" key="1">
    <source>
        <dbReference type="EMBL" id="EDM28192.1"/>
    </source>
</evidence>
<evidence type="ECO:0008006" key="3">
    <source>
        <dbReference type="Google" id="ProtNLM"/>
    </source>
</evidence>
<dbReference type="Proteomes" id="UP000004947">
    <property type="component" value="Unassembled WGS sequence"/>
</dbReference>
<gene>
    <name evidence="1" type="ORF">LNTAR_12586</name>
</gene>
<protein>
    <recommendedName>
        <fullName evidence="3">STAS domain-containing protein</fullName>
    </recommendedName>
</protein>
<dbReference type="Gene3D" id="3.30.750.24">
    <property type="entry name" value="STAS domain"/>
    <property type="match status" value="1"/>
</dbReference>
<proteinExistence type="predicted"/>
<reference evidence="1 2" key="1">
    <citation type="journal article" date="2010" name="J. Bacteriol.">
        <title>Genome sequence of Lentisphaera araneosa HTCC2155T, the type species of the order Lentisphaerales in the phylum Lentisphaerae.</title>
        <authorList>
            <person name="Thrash J.C."/>
            <person name="Cho J.C."/>
            <person name="Vergin K.L."/>
            <person name="Morris R.M."/>
            <person name="Giovannoni S.J."/>
        </authorList>
    </citation>
    <scope>NUCLEOTIDE SEQUENCE [LARGE SCALE GENOMIC DNA]</scope>
    <source>
        <strain evidence="1 2">HTCC2155</strain>
    </source>
</reference>
<organism evidence="1 2">
    <name type="scientific">Lentisphaera araneosa HTCC2155</name>
    <dbReference type="NCBI Taxonomy" id="313628"/>
    <lineage>
        <taxon>Bacteria</taxon>
        <taxon>Pseudomonadati</taxon>
        <taxon>Lentisphaerota</taxon>
        <taxon>Lentisphaeria</taxon>
        <taxon>Lentisphaerales</taxon>
        <taxon>Lentisphaeraceae</taxon>
        <taxon>Lentisphaera</taxon>
    </lineage>
</organism>
<dbReference type="InterPro" id="IPR036513">
    <property type="entry name" value="STAS_dom_sf"/>
</dbReference>
<keyword evidence="2" id="KW-1185">Reference proteome</keyword>
<dbReference type="SUPFAM" id="SSF52091">
    <property type="entry name" value="SpoIIaa-like"/>
    <property type="match status" value="1"/>
</dbReference>
<dbReference type="AlphaFoldDB" id="A6DJW8"/>
<sequence>MVLVDNKIFFIQLEGDLGLSELQALQQELAVGFDAFGEWEQMTLDLFNAGSLCSAAFGYIKYLFKVCEDRGCQFMVIGCSDETLSRLKLFRLNEQFPIGINKSSAELAAEKK</sequence>
<accession>A6DJW8</accession>
<name>A6DJW8_9BACT</name>
<comment type="caution">
    <text evidence="1">The sequence shown here is derived from an EMBL/GenBank/DDBJ whole genome shotgun (WGS) entry which is preliminary data.</text>
</comment>
<evidence type="ECO:0000313" key="2">
    <source>
        <dbReference type="Proteomes" id="UP000004947"/>
    </source>
</evidence>
<dbReference type="EMBL" id="ABCK01000006">
    <property type="protein sequence ID" value="EDM28192.1"/>
    <property type="molecule type" value="Genomic_DNA"/>
</dbReference>